<sequence>MVNTRGKKMVPKAGAKDKLEFDTPVTSAEPTPAKVVKKKAVKPKEKAAPASATSSKPAKETPPEKEPVAEASSATPSQEEYAEDDTTVGGTQEKEEVATEPAQEPVKIASKKVKKPARVPTPPPSEEVVEEEENEKEEGDDEALDDYVNELDEEKAHPADEQIQEERPPADSQQDETEEEVSEHQEQQQQQSEPSQAQTLEDEPLEDSPPKQRVGKAMAMKVGAKLAGEPSSKKRKATESTLHHEPKKGIGVGSLTLSKPGSGPPPVRGIINSKGVHAESLVALGIEQEEEYEDAVTVVPDSAERVKAKWAEVGDGSTYQSGTTKGYCLNNEALRFFHRVLAYSFFGRKDSSNSITNQELFILWCMVKKIKINFGYVAIAHFREIKTHPKHRISYAQLITQIAVRSRLLDLSTTDLTSLPMEFFDIACLKRMKDVVDDEEGKPVFFVPRIDPSSLLMIAGTSRKPPVGRVQQGEHPVTVILKKLEGLENAQFQTEEKLDRIETALKAYFKHDSAASVLPIYRKLISARLRIWVFSGDTDAVITVMETRFSLSNLNLKIKTPWYSWSAGGQIGGWTEVYDGLIFATVRGAGHDVPLFQSLRAFKLFQTFLSGKNLPKSH</sequence>
<dbReference type="InterPro" id="IPR004312">
    <property type="entry name" value="ATHILA_Orf1_C"/>
</dbReference>
<keyword evidence="4" id="KW-0378">Hydrolase</keyword>
<dbReference type="InterPro" id="IPR029058">
    <property type="entry name" value="AB_hydrolase_fold"/>
</dbReference>
<name>A0AAD4IVI5_PERFH</name>
<evidence type="ECO:0000256" key="4">
    <source>
        <dbReference type="ARBA" id="ARBA00022801"/>
    </source>
</evidence>
<evidence type="ECO:0000313" key="8">
    <source>
        <dbReference type="EMBL" id="KAH6822064.1"/>
    </source>
</evidence>
<dbReference type="Proteomes" id="UP001190926">
    <property type="component" value="Unassembled WGS sequence"/>
</dbReference>
<accession>A0AAD4IVI5</accession>
<keyword evidence="2" id="KW-0121">Carboxypeptidase</keyword>
<evidence type="ECO:0000259" key="7">
    <source>
        <dbReference type="Pfam" id="PF03078"/>
    </source>
</evidence>
<dbReference type="PROSITE" id="PS00560">
    <property type="entry name" value="CARBOXYPEPT_SER_HIS"/>
    <property type="match status" value="1"/>
</dbReference>
<evidence type="ECO:0000256" key="1">
    <source>
        <dbReference type="ARBA" id="ARBA00009431"/>
    </source>
</evidence>
<keyword evidence="5" id="KW-0325">Glycoprotein</keyword>
<reference evidence="8 9" key="1">
    <citation type="journal article" date="2021" name="Nat. Commun.">
        <title>Incipient diploidization of the medicinal plant Perilla within 10,000 years.</title>
        <authorList>
            <person name="Zhang Y."/>
            <person name="Shen Q."/>
            <person name="Leng L."/>
            <person name="Zhang D."/>
            <person name="Chen S."/>
            <person name="Shi Y."/>
            <person name="Ning Z."/>
            <person name="Chen S."/>
        </authorList>
    </citation>
    <scope>NUCLEOTIDE SEQUENCE [LARGE SCALE GENOMIC DNA]</scope>
    <source>
        <strain evidence="9">cv. PC099</strain>
    </source>
</reference>
<evidence type="ECO:0000256" key="5">
    <source>
        <dbReference type="ARBA" id="ARBA00023180"/>
    </source>
</evidence>
<dbReference type="GO" id="GO:0006508">
    <property type="term" value="P:proteolysis"/>
    <property type="evidence" value="ECO:0007669"/>
    <property type="project" value="UniProtKB-KW"/>
</dbReference>
<dbReference type="InterPro" id="IPR001563">
    <property type="entry name" value="Peptidase_S10"/>
</dbReference>
<keyword evidence="3" id="KW-0645">Protease</keyword>
<feature type="compositionally biased region" description="Acidic residues" evidence="6">
    <location>
        <begin position="127"/>
        <end position="153"/>
    </location>
</feature>
<proteinExistence type="inferred from homology"/>
<dbReference type="EMBL" id="SDAM02001747">
    <property type="protein sequence ID" value="KAH6822064.1"/>
    <property type="molecule type" value="Genomic_DNA"/>
</dbReference>
<evidence type="ECO:0000256" key="3">
    <source>
        <dbReference type="ARBA" id="ARBA00022670"/>
    </source>
</evidence>
<feature type="compositionally biased region" description="Basic residues" evidence="6">
    <location>
        <begin position="1"/>
        <end position="10"/>
    </location>
</feature>
<feature type="compositionally biased region" description="Low complexity" evidence="6">
    <location>
        <begin position="187"/>
        <end position="198"/>
    </location>
</feature>
<evidence type="ECO:0000256" key="2">
    <source>
        <dbReference type="ARBA" id="ARBA00022645"/>
    </source>
</evidence>
<dbReference type="SUPFAM" id="SSF53474">
    <property type="entry name" value="alpha/beta-Hydrolases"/>
    <property type="match status" value="1"/>
</dbReference>
<feature type="domain" description="Arabidopsis retrotransposon Orf1 C-terminal" evidence="7">
    <location>
        <begin position="304"/>
        <end position="368"/>
    </location>
</feature>
<organism evidence="8 9">
    <name type="scientific">Perilla frutescens var. hirtella</name>
    <name type="common">Perilla citriodora</name>
    <name type="synonym">Perilla setoyensis</name>
    <dbReference type="NCBI Taxonomy" id="608512"/>
    <lineage>
        <taxon>Eukaryota</taxon>
        <taxon>Viridiplantae</taxon>
        <taxon>Streptophyta</taxon>
        <taxon>Embryophyta</taxon>
        <taxon>Tracheophyta</taxon>
        <taxon>Spermatophyta</taxon>
        <taxon>Magnoliopsida</taxon>
        <taxon>eudicotyledons</taxon>
        <taxon>Gunneridae</taxon>
        <taxon>Pentapetalae</taxon>
        <taxon>asterids</taxon>
        <taxon>lamiids</taxon>
        <taxon>Lamiales</taxon>
        <taxon>Lamiaceae</taxon>
        <taxon>Nepetoideae</taxon>
        <taxon>Elsholtzieae</taxon>
        <taxon>Perilla</taxon>
    </lineage>
</organism>
<evidence type="ECO:0000313" key="9">
    <source>
        <dbReference type="Proteomes" id="UP001190926"/>
    </source>
</evidence>
<feature type="compositionally biased region" description="Basic and acidic residues" evidence="6">
    <location>
        <begin position="57"/>
        <end position="68"/>
    </location>
</feature>
<feature type="region of interest" description="Disordered" evidence="6">
    <location>
        <begin position="1"/>
        <end position="263"/>
    </location>
</feature>
<dbReference type="AlphaFoldDB" id="A0AAD4IVI5"/>
<dbReference type="Pfam" id="PF00450">
    <property type="entry name" value="Peptidase_S10"/>
    <property type="match status" value="1"/>
</dbReference>
<dbReference type="GO" id="GO:0004185">
    <property type="term" value="F:serine-type carboxypeptidase activity"/>
    <property type="evidence" value="ECO:0007669"/>
    <property type="project" value="InterPro"/>
</dbReference>
<gene>
    <name evidence="8" type="ORF">C2S53_015852</name>
</gene>
<dbReference type="InterPro" id="IPR033124">
    <property type="entry name" value="Ser_caboxypep_his_AS"/>
</dbReference>
<comment type="caution">
    <text evidence="8">The sequence shown here is derived from an EMBL/GenBank/DDBJ whole genome shotgun (WGS) entry which is preliminary data.</text>
</comment>
<evidence type="ECO:0000256" key="6">
    <source>
        <dbReference type="SAM" id="MobiDB-lite"/>
    </source>
</evidence>
<feature type="compositionally biased region" description="Basic and acidic residues" evidence="6">
    <location>
        <begin position="237"/>
        <end position="248"/>
    </location>
</feature>
<protein>
    <submittedName>
        <fullName evidence="8">Alpha/beta-Hydrolases superfamily protein</fullName>
    </submittedName>
</protein>
<dbReference type="Gene3D" id="3.40.50.1820">
    <property type="entry name" value="alpha/beta hydrolase"/>
    <property type="match status" value="1"/>
</dbReference>
<dbReference type="Pfam" id="PF03078">
    <property type="entry name" value="ATHILA"/>
    <property type="match status" value="1"/>
</dbReference>
<keyword evidence="9" id="KW-1185">Reference proteome</keyword>
<comment type="similarity">
    <text evidence="1">Belongs to the peptidase S10 family.</text>
</comment>
<feature type="compositionally biased region" description="Basic and acidic residues" evidence="6">
    <location>
        <begin position="154"/>
        <end position="169"/>
    </location>
</feature>